<feature type="transmembrane region" description="Helical" evidence="8">
    <location>
        <begin position="288"/>
        <end position="308"/>
    </location>
</feature>
<feature type="transmembrane region" description="Helical" evidence="8">
    <location>
        <begin position="206"/>
        <end position="231"/>
    </location>
</feature>
<evidence type="ECO:0000256" key="4">
    <source>
        <dbReference type="ARBA" id="ARBA00022692"/>
    </source>
</evidence>
<dbReference type="Proteomes" id="UP000245678">
    <property type="component" value="Unassembled WGS sequence"/>
</dbReference>
<feature type="transmembrane region" description="Helical" evidence="8">
    <location>
        <begin position="243"/>
        <end position="264"/>
    </location>
</feature>
<dbReference type="Pfam" id="PF09721">
    <property type="entry name" value="Exosortase_EpsH"/>
    <property type="match status" value="1"/>
</dbReference>
<keyword evidence="4 8" id="KW-0812">Transmembrane</keyword>
<reference evidence="9 10" key="1">
    <citation type="submission" date="2018-05" db="EMBL/GenBank/DDBJ databases">
        <title>Genomic Encyclopedia of Archaeal and Bacterial Type Strains, Phase II (KMG-II): from individual species to whole genera.</title>
        <authorList>
            <person name="Goeker M."/>
        </authorList>
    </citation>
    <scope>NUCLEOTIDE SEQUENCE [LARGE SCALE GENOMIC DNA]</scope>
    <source>
        <strain evidence="9 10">DSM 19975</strain>
    </source>
</reference>
<evidence type="ECO:0000313" key="10">
    <source>
        <dbReference type="Proteomes" id="UP000245678"/>
    </source>
</evidence>
<evidence type="ECO:0000256" key="2">
    <source>
        <dbReference type="ARBA" id="ARBA00022475"/>
    </source>
</evidence>
<dbReference type="GO" id="GO:0006508">
    <property type="term" value="P:proteolysis"/>
    <property type="evidence" value="ECO:0007669"/>
    <property type="project" value="UniProtKB-KW"/>
</dbReference>
<dbReference type="NCBIfam" id="TIGR04476">
    <property type="entry name" value="exosort_XrtN"/>
    <property type="match status" value="1"/>
</dbReference>
<dbReference type="NCBIfam" id="TIGR04178">
    <property type="entry name" value="exo_archaeo"/>
    <property type="match status" value="1"/>
</dbReference>
<feature type="transmembrane region" description="Helical" evidence="8">
    <location>
        <begin position="21"/>
        <end position="42"/>
    </location>
</feature>
<name>A0A316GXC9_9SPHI</name>
<accession>A0A316GXC9</accession>
<evidence type="ECO:0000256" key="5">
    <source>
        <dbReference type="ARBA" id="ARBA00022801"/>
    </source>
</evidence>
<comment type="subcellular location">
    <subcellularLocation>
        <location evidence="1">Cell membrane</location>
        <topology evidence="1">Multi-pass membrane protein</topology>
    </subcellularLocation>
</comment>
<comment type="caution">
    <text evidence="9">The sequence shown here is derived from an EMBL/GenBank/DDBJ whole genome shotgun (WGS) entry which is preliminary data.</text>
</comment>
<dbReference type="InterPro" id="IPR026392">
    <property type="entry name" value="Exo/Archaeosortase_dom"/>
</dbReference>
<dbReference type="RefSeq" id="WP_109610071.1">
    <property type="nucleotide sequence ID" value="NZ_QGHA01000015.1"/>
</dbReference>
<dbReference type="GO" id="GO:0008233">
    <property type="term" value="F:peptidase activity"/>
    <property type="evidence" value="ECO:0007669"/>
    <property type="project" value="UniProtKB-KW"/>
</dbReference>
<feature type="transmembrane region" description="Helical" evidence="8">
    <location>
        <begin position="74"/>
        <end position="102"/>
    </location>
</feature>
<dbReference type="InterPro" id="IPR019127">
    <property type="entry name" value="Exosortase"/>
</dbReference>
<dbReference type="AlphaFoldDB" id="A0A316GXC9"/>
<protein>
    <submittedName>
        <fullName evidence="9">Exosortase N</fullName>
    </submittedName>
</protein>
<evidence type="ECO:0000256" key="3">
    <source>
        <dbReference type="ARBA" id="ARBA00022670"/>
    </source>
</evidence>
<evidence type="ECO:0000256" key="8">
    <source>
        <dbReference type="SAM" id="Phobius"/>
    </source>
</evidence>
<feature type="transmembrane region" description="Helical" evidence="8">
    <location>
        <begin position="133"/>
        <end position="154"/>
    </location>
</feature>
<evidence type="ECO:0000313" key="9">
    <source>
        <dbReference type="EMBL" id="PWK69999.1"/>
    </source>
</evidence>
<organism evidence="9 10">
    <name type="scientific">Mucilaginibacter oryzae</name>
    <dbReference type="NCBI Taxonomy" id="468058"/>
    <lineage>
        <taxon>Bacteria</taxon>
        <taxon>Pseudomonadati</taxon>
        <taxon>Bacteroidota</taxon>
        <taxon>Sphingobacteriia</taxon>
        <taxon>Sphingobacteriales</taxon>
        <taxon>Sphingobacteriaceae</taxon>
        <taxon>Mucilaginibacter</taxon>
    </lineage>
</organism>
<dbReference type="InterPro" id="IPR031006">
    <property type="entry name" value="Exosort_XrtN"/>
</dbReference>
<keyword evidence="2" id="KW-1003">Cell membrane</keyword>
<keyword evidence="7 8" id="KW-0472">Membrane</keyword>
<evidence type="ECO:0000256" key="6">
    <source>
        <dbReference type="ARBA" id="ARBA00022989"/>
    </source>
</evidence>
<evidence type="ECO:0000256" key="1">
    <source>
        <dbReference type="ARBA" id="ARBA00004651"/>
    </source>
</evidence>
<keyword evidence="6 8" id="KW-1133">Transmembrane helix</keyword>
<keyword evidence="10" id="KW-1185">Reference proteome</keyword>
<keyword evidence="5" id="KW-0378">Hydrolase</keyword>
<evidence type="ECO:0000256" key="7">
    <source>
        <dbReference type="ARBA" id="ARBA00023136"/>
    </source>
</evidence>
<gene>
    <name evidence="9" type="ORF">LX99_04652</name>
</gene>
<dbReference type="EMBL" id="QGHA01000015">
    <property type="protein sequence ID" value="PWK69999.1"/>
    <property type="molecule type" value="Genomic_DNA"/>
</dbReference>
<sequence>MFSRSYKLPGYVPFKLTGSNLLINCCWLIYIAITARLCLTYFKWNAEMLLGLALIPYICKVKRGGLSLRYLAPALLFIVIAVRAPVNTNLFLALLFCGLLFFENLKGKVSPVLLLLLVLISPAFGYISNTFSFPLRIWLSEVAATLLHIMGIAAQASGNLISVNGAEFSVDEACAGLHMLAVSFITGLFMIAHYQQQTAKQLHLMWMVLVLVLTFTLNIACNLCRILLLVIFKIGAGTPMHDVTGIVCLLVYVVLPLLGLHALVLKRTDKPYIDTRFHSAVRLVPDELRFPVIHLVFAGLLLFIMFNIKTANSLANQSQSNISLNGYQKKILESGVIQFEKAGVLVYVKPSLFYGPEHDPMICWQGSGYVFGKIKKQLVAGREVYSGVLMKAKDKIYAAWWFDNGSLKTINQFKWRWEAATSGKQFYLINVNAASEAALWAQVKRLPPIRPSL</sequence>
<feature type="transmembrane region" description="Helical" evidence="8">
    <location>
        <begin position="109"/>
        <end position="127"/>
    </location>
</feature>
<feature type="transmembrane region" description="Helical" evidence="8">
    <location>
        <begin position="175"/>
        <end position="194"/>
    </location>
</feature>
<proteinExistence type="predicted"/>
<dbReference type="GO" id="GO:0005886">
    <property type="term" value="C:plasma membrane"/>
    <property type="evidence" value="ECO:0007669"/>
    <property type="project" value="UniProtKB-SubCell"/>
</dbReference>
<keyword evidence="3" id="KW-0645">Protease</keyword>